<feature type="transmembrane region" description="Helical" evidence="6">
    <location>
        <begin position="197"/>
        <end position="222"/>
    </location>
</feature>
<dbReference type="Proteomes" id="UP000799764">
    <property type="component" value="Unassembled WGS sequence"/>
</dbReference>
<feature type="transmembrane region" description="Helical" evidence="6">
    <location>
        <begin position="323"/>
        <end position="343"/>
    </location>
</feature>
<dbReference type="GO" id="GO:0022857">
    <property type="term" value="F:transmembrane transporter activity"/>
    <property type="evidence" value="ECO:0007669"/>
    <property type="project" value="InterPro"/>
</dbReference>
<dbReference type="InterPro" id="IPR011032">
    <property type="entry name" value="GroES-like_sf"/>
</dbReference>
<dbReference type="InterPro" id="IPR036259">
    <property type="entry name" value="MFS_trans_sf"/>
</dbReference>
<dbReference type="PANTHER" id="PTHR43791">
    <property type="entry name" value="PERMEASE-RELATED"/>
    <property type="match status" value="1"/>
</dbReference>
<feature type="transmembrane region" description="Helical" evidence="6">
    <location>
        <begin position="127"/>
        <end position="150"/>
    </location>
</feature>
<dbReference type="AlphaFoldDB" id="A0A9P4PUC9"/>
<dbReference type="SUPFAM" id="SSF50129">
    <property type="entry name" value="GroES-like"/>
    <property type="match status" value="1"/>
</dbReference>
<dbReference type="GO" id="GO:0016020">
    <property type="term" value="C:membrane"/>
    <property type="evidence" value="ECO:0007669"/>
    <property type="project" value="UniProtKB-SubCell"/>
</dbReference>
<evidence type="ECO:0000313" key="8">
    <source>
        <dbReference type="Proteomes" id="UP000799764"/>
    </source>
</evidence>
<dbReference type="InterPro" id="IPR011701">
    <property type="entry name" value="MFS"/>
</dbReference>
<dbReference type="Gene3D" id="1.20.1250.20">
    <property type="entry name" value="MFS general substrate transporter like domains"/>
    <property type="match status" value="1"/>
</dbReference>
<keyword evidence="2" id="KW-0813">Transport</keyword>
<keyword evidence="5 6" id="KW-0472">Membrane</keyword>
<dbReference type="OrthoDB" id="3639251at2759"/>
<keyword evidence="4 6" id="KW-1133">Transmembrane helix</keyword>
<keyword evidence="8" id="KW-1185">Reference proteome</keyword>
<dbReference type="PANTHER" id="PTHR43791:SF47">
    <property type="entry name" value="MAJOR FACILITATOR SUPERFAMILY (MFS) PROFILE DOMAIN-CONTAINING PROTEIN-RELATED"/>
    <property type="match status" value="1"/>
</dbReference>
<comment type="subcellular location">
    <subcellularLocation>
        <location evidence="1">Membrane</location>
        <topology evidence="1">Multi-pass membrane protein</topology>
    </subcellularLocation>
</comment>
<feature type="transmembrane region" description="Helical" evidence="6">
    <location>
        <begin position="234"/>
        <end position="257"/>
    </location>
</feature>
<name>A0A9P4PUC9_9PLEO</name>
<dbReference type="Pfam" id="PF07690">
    <property type="entry name" value="MFS_1"/>
    <property type="match status" value="1"/>
</dbReference>
<organism evidence="7 8">
    <name type="scientific">Karstenula rhodostoma CBS 690.94</name>
    <dbReference type="NCBI Taxonomy" id="1392251"/>
    <lineage>
        <taxon>Eukaryota</taxon>
        <taxon>Fungi</taxon>
        <taxon>Dikarya</taxon>
        <taxon>Ascomycota</taxon>
        <taxon>Pezizomycotina</taxon>
        <taxon>Dothideomycetes</taxon>
        <taxon>Pleosporomycetidae</taxon>
        <taxon>Pleosporales</taxon>
        <taxon>Massarineae</taxon>
        <taxon>Didymosphaeriaceae</taxon>
        <taxon>Karstenula</taxon>
    </lineage>
</organism>
<evidence type="ECO:0000256" key="1">
    <source>
        <dbReference type="ARBA" id="ARBA00004141"/>
    </source>
</evidence>
<keyword evidence="3 6" id="KW-0812">Transmembrane</keyword>
<reference evidence="7" key="1">
    <citation type="journal article" date="2020" name="Stud. Mycol.">
        <title>101 Dothideomycetes genomes: a test case for predicting lifestyles and emergence of pathogens.</title>
        <authorList>
            <person name="Haridas S."/>
            <person name="Albert R."/>
            <person name="Binder M."/>
            <person name="Bloem J."/>
            <person name="Labutti K."/>
            <person name="Salamov A."/>
            <person name="Andreopoulos B."/>
            <person name="Baker S."/>
            <person name="Barry K."/>
            <person name="Bills G."/>
            <person name="Bluhm B."/>
            <person name="Cannon C."/>
            <person name="Castanera R."/>
            <person name="Culley D."/>
            <person name="Daum C."/>
            <person name="Ezra D."/>
            <person name="Gonzalez J."/>
            <person name="Henrissat B."/>
            <person name="Kuo A."/>
            <person name="Liang C."/>
            <person name="Lipzen A."/>
            <person name="Lutzoni F."/>
            <person name="Magnuson J."/>
            <person name="Mondo S."/>
            <person name="Nolan M."/>
            <person name="Ohm R."/>
            <person name="Pangilinan J."/>
            <person name="Park H.-J."/>
            <person name="Ramirez L."/>
            <person name="Alfaro M."/>
            <person name="Sun H."/>
            <person name="Tritt A."/>
            <person name="Yoshinaga Y."/>
            <person name="Zwiers L.-H."/>
            <person name="Turgeon B."/>
            <person name="Goodwin S."/>
            <person name="Spatafora J."/>
            <person name="Crous P."/>
            <person name="Grigoriev I."/>
        </authorList>
    </citation>
    <scope>NUCLEOTIDE SEQUENCE</scope>
    <source>
        <strain evidence="7">CBS 690.94</strain>
    </source>
</reference>
<evidence type="ECO:0000256" key="5">
    <source>
        <dbReference type="ARBA" id="ARBA00023136"/>
    </source>
</evidence>
<gene>
    <name evidence="7" type="ORF">P171DRAFT_478560</name>
</gene>
<dbReference type="SUPFAM" id="SSF103473">
    <property type="entry name" value="MFS general substrate transporter"/>
    <property type="match status" value="1"/>
</dbReference>
<proteinExistence type="predicted"/>
<evidence type="ECO:0000256" key="4">
    <source>
        <dbReference type="ARBA" id="ARBA00022989"/>
    </source>
</evidence>
<evidence type="ECO:0000256" key="6">
    <source>
        <dbReference type="SAM" id="Phobius"/>
    </source>
</evidence>
<sequence>MEVGEENVAAPRSGEGARFLPSSNIQHNITTAIRRTLIPLFSGASHFEIVEAQIEPPAANHVQAPTFSKRALPLTPGYTIVGRVHEEGPGSSRFRVGDIDACLTQYDAEAELWNCPEKCDGKFSHGWRWIFIVEGATTIVAGFLSPIFLIDFPEKASFLTDRQEYIATSRVSLEKEGTHAEHITFKDSLNILWDWKIGVYSIQSFVVLSSIYSLNIFLPIILQLTPCPSFSYALSQLLCAPPYIFGNILPFVFAYFSDKHKLKWPMLVSQSVSVMNGLLIAMYAKPPGICYFGIFLAAFGTQANVLATLVYGQNQTAKIQKRAIVAATIVSFGGAGGIYRGLIFRSQNAPWYLPGI</sequence>
<dbReference type="EMBL" id="MU001492">
    <property type="protein sequence ID" value="KAF2451524.1"/>
    <property type="molecule type" value="Genomic_DNA"/>
</dbReference>
<feature type="transmembrane region" description="Helical" evidence="6">
    <location>
        <begin position="289"/>
        <end position="311"/>
    </location>
</feature>
<evidence type="ECO:0000256" key="2">
    <source>
        <dbReference type="ARBA" id="ARBA00022448"/>
    </source>
</evidence>
<evidence type="ECO:0000313" key="7">
    <source>
        <dbReference type="EMBL" id="KAF2451524.1"/>
    </source>
</evidence>
<evidence type="ECO:0000256" key="3">
    <source>
        <dbReference type="ARBA" id="ARBA00022692"/>
    </source>
</evidence>
<comment type="caution">
    <text evidence="7">The sequence shown here is derived from an EMBL/GenBank/DDBJ whole genome shotgun (WGS) entry which is preliminary data.</text>
</comment>
<protein>
    <submittedName>
        <fullName evidence="7">MFS general substrate transporter</fullName>
    </submittedName>
</protein>
<accession>A0A9P4PUC9</accession>